<comment type="caution">
    <text evidence="2">The sequence shown here is derived from an EMBL/GenBank/DDBJ whole genome shotgun (WGS) entry which is preliminary data.</text>
</comment>
<dbReference type="EMBL" id="LXEN01000146">
    <property type="protein sequence ID" value="OAT22815.1"/>
    <property type="molecule type" value="Genomic_DNA"/>
</dbReference>
<keyword evidence="1" id="KW-0175">Coiled coil</keyword>
<keyword evidence="3" id="KW-1185">Reference proteome</keyword>
<protein>
    <submittedName>
        <fullName evidence="2">Phage tail length tape-measure protein</fullName>
    </submittedName>
</protein>
<gene>
    <name evidence="2" type="ORF">M983_2864</name>
</gene>
<name>A0A198FDG5_9GAMM</name>
<dbReference type="PATRIC" id="fig|1354337.4.peg.2940"/>
<dbReference type="AlphaFoldDB" id="A0A198FDG5"/>
<reference evidence="2 3" key="1">
    <citation type="submission" date="2016-04" db="EMBL/GenBank/DDBJ databases">
        <title>ATOL: Assembling a taxonomically balanced genome-scale reconstruction of the evolutionary history of the Enterobacteriaceae.</title>
        <authorList>
            <person name="Plunkett G.III."/>
            <person name="Neeno-Eckwall E.C."/>
            <person name="Glasner J.D."/>
            <person name="Perna N.T."/>
        </authorList>
    </citation>
    <scope>NUCLEOTIDE SEQUENCE [LARGE SCALE GENOMIC DNA]</scope>
    <source>
        <strain evidence="2 3">ATCC 19692</strain>
    </source>
</reference>
<dbReference type="Proteomes" id="UP000094023">
    <property type="component" value="Unassembled WGS sequence"/>
</dbReference>
<sequence length="1077" mass="116673">MYHGEGYTVYVDADTASLLEANREMEKTRRKIDDLGNEANTTSKSFTQFNKSAIAVSSALKMPEINRLSRQMSELAGQMGAASMATDKATSVNARFTGVISNVSGLLGAGYISNIGSATTSLLQHTKGAINATQAEISHTRAIQMKAQALQAAASQEVINAKNLKASTQAELKAAQAALEHVYTLEGSNDIKQRDLESLRVRQAAMLKDAEITYQMTASEENLQLVTKASNALHATETKIKTHLATAGKELARAEAQVAKAKEVEANATHKLNAALALEQKAKTTLVATTDAVTAANGRAAQAAKTQSIAMQGLRGAVGLLGGPTGVFFLAAAGVYALYNAMNDDTATKEFNDRVDQWIDKIDELSEKQARVVANRLGEKIAETATELDGQKESLKNVTQELGVYEQQLAEINKEIKSQKEQDIEVGTPYIRDDLVKVISELTKKQQQYELLISEGEQNIRRWTVSQGKAADIAKDRAKQTDELTRAELIYQRQAKGIVDANQQVARSLELGSEAAVKKEQAIKELEKALIADGFVKDSEIFKQKIQELTDEFDKTASLNLANSLADIEQRTQALTIGMKDGKPALDEYNASLLLMQMGIKKGSDAYNTELPKAIEAIRNLREAQEAALNSKSNANNSLKANNKVNDAIKKQQQQTEALRKEFELLSSGAANVNKEMAIFNAVQGLGADATDKQKKAIAEEAAEVFDLKQKVDDFMKSQEIIPELKLARAFRQEAEELKRMFDNDFIDEETFKELGSKAMKAFDIGMAEIKINATVDPIDEVKGQYDPIQSLANEHAKKLEMIRQFETEKGAITEQGLALMNAANTQYEQDRMNAQWDIWRNQSQANQFLADGLDALGQRSANVITGLLTGAQNLNDAFKNVASTIVDQAVSALVEMGMQQIKNMVTESAMRKASNVQAVAEATTTGAAITNAMAPAAATTSIATMGSAATWGMAAMATAIPAMIALAGARKNGGPVNAGSMYRVGEGGKPEIFKASNGSQYMIPGDNGRVISNRQMGKGGNGVSMGDMNFTFQVQAPNGITQKEAQQIQQMVRGAVYDVLGNEMRSGGALEKVRKW</sequence>
<feature type="coiled-coil region" evidence="1">
    <location>
        <begin position="348"/>
        <end position="459"/>
    </location>
</feature>
<feature type="coiled-coil region" evidence="1">
    <location>
        <begin position="244"/>
        <end position="271"/>
    </location>
</feature>
<feature type="coiled-coil region" evidence="1">
    <location>
        <begin position="622"/>
        <end position="662"/>
    </location>
</feature>
<dbReference type="RefSeq" id="WP_066752465.1">
    <property type="nucleotide sequence ID" value="NZ_LXEN01000146.1"/>
</dbReference>
<organism evidence="2 3">
    <name type="scientific">Proteus myxofaciens ATCC 19692</name>
    <dbReference type="NCBI Taxonomy" id="1354337"/>
    <lineage>
        <taxon>Bacteria</taxon>
        <taxon>Pseudomonadati</taxon>
        <taxon>Pseudomonadota</taxon>
        <taxon>Gammaproteobacteria</taxon>
        <taxon>Enterobacterales</taxon>
        <taxon>Morganellaceae</taxon>
        <taxon>Proteus</taxon>
    </lineage>
</organism>
<proteinExistence type="predicted"/>
<accession>A0A198FDG5</accession>
<evidence type="ECO:0000313" key="2">
    <source>
        <dbReference type="EMBL" id="OAT22815.1"/>
    </source>
</evidence>
<evidence type="ECO:0000313" key="3">
    <source>
        <dbReference type="Proteomes" id="UP000094023"/>
    </source>
</evidence>
<evidence type="ECO:0000256" key="1">
    <source>
        <dbReference type="SAM" id="Coils"/>
    </source>
</evidence>
<dbReference type="OrthoDB" id="79849at2"/>
<dbReference type="STRING" id="1354337.M983_2864"/>